<feature type="compositionally biased region" description="Acidic residues" evidence="8">
    <location>
        <begin position="506"/>
        <end position="521"/>
    </location>
</feature>
<evidence type="ECO:0000313" key="10">
    <source>
        <dbReference type="EMBL" id="OMJ91361.1"/>
    </source>
</evidence>
<proteinExistence type="inferred from homology"/>
<dbReference type="SUPFAM" id="SSF52833">
    <property type="entry name" value="Thioredoxin-like"/>
    <property type="match status" value="3"/>
</dbReference>
<feature type="signal peptide" evidence="9">
    <location>
        <begin position="1"/>
        <end position="17"/>
    </location>
</feature>
<dbReference type="GO" id="GO:0034976">
    <property type="term" value="P:response to endoplasmic reticulum stress"/>
    <property type="evidence" value="ECO:0007669"/>
    <property type="project" value="TreeGrafter"/>
</dbReference>
<keyword evidence="7" id="KW-0676">Redox-active center</keyword>
<name>A0A1R2CQT9_9CILI</name>
<comment type="similarity">
    <text evidence="3">Belongs to the protein disulfide isomerase family.</text>
</comment>
<dbReference type="Gene3D" id="3.40.30.10">
    <property type="entry name" value="Glutaredoxin"/>
    <property type="match status" value="1"/>
</dbReference>
<feature type="region of interest" description="Disordered" evidence="8">
    <location>
        <begin position="497"/>
        <end position="521"/>
    </location>
</feature>
<comment type="caution">
    <text evidence="10">The sequence shown here is derived from an EMBL/GenBank/DDBJ whole genome shotgun (WGS) entry which is preliminary data.</text>
</comment>
<organism evidence="10 11">
    <name type="scientific">Stentor coeruleus</name>
    <dbReference type="NCBI Taxonomy" id="5963"/>
    <lineage>
        <taxon>Eukaryota</taxon>
        <taxon>Sar</taxon>
        <taxon>Alveolata</taxon>
        <taxon>Ciliophora</taxon>
        <taxon>Postciliodesmatophora</taxon>
        <taxon>Heterotrichea</taxon>
        <taxon>Heterotrichida</taxon>
        <taxon>Stentoridae</taxon>
        <taxon>Stentor</taxon>
    </lineage>
</organism>
<sequence>MLTRMLLIVLIIVIVSAECEFPIMSFGDFNLTSEKQLKDIIKKENVFLLGLTSGDCEECCEAETFYETLMETFDKYRPRIPFIRHNLQKSTFISKYIPETGKLPAIYGVKKGTFYRYHDMQDSLKILRFADRLIFPVFYMKNLTEILEYLNPATGGFSSLKLLAVLDDSDLKQDYEKSVEKLGNWFSTEIRAVVDKKIIKELRTIRPDIKHNTLILIRQDDTKMTDILTTENLYKWILNNCVGLVEELNPYNFQMYSTSTFPMLILFSDPKNHYHSDYIEEYKKSARKFEGKIRYSWLDASKPENLEKRRRLGLVTEILPGIAFNSRNQIAYSFPEGMEFIEKNIDNFVQGYIDGKKLNLPTIYTPKDINLLSCKSLKYDDFEDMVYEEGIDVVVFLYTSHNHKDSEKFSNVFNKVCEKFTVLAYESLKVYVFDNAVEKPYKTLPTGKFPSVLISPAYSKNDPFVRFNGEFSVEKIMKFVEKNADVQIVIPDELEDDRKENVEEKEIIEDNDEEIEVKEEL</sequence>
<evidence type="ECO:0000256" key="2">
    <source>
        <dbReference type="ARBA" id="ARBA00004319"/>
    </source>
</evidence>
<evidence type="ECO:0000256" key="5">
    <source>
        <dbReference type="ARBA" id="ARBA00022824"/>
    </source>
</evidence>
<evidence type="ECO:0000256" key="1">
    <source>
        <dbReference type="ARBA" id="ARBA00001182"/>
    </source>
</evidence>
<accession>A0A1R2CQT9</accession>
<evidence type="ECO:0000256" key="9">
    <source>
        <dbReference type="SAM" id="SignalP"/>
    </source>
</evidence>
<gene>
    <name evidence="10" type="ORF">SteCoe_6157</name>
</gene>
<dbReference type="OrthoDB" id="427280at2759"/>
<protein>
    <recommendedName>
        <fullName evidence="4">protein disulfide-isomerase</fullName>
        <ecNumber evidence="4">5.3.4.1</ecNumber>
    </recommendedName>
</protein>
<evidence type="ECO:0000256" key="7">
    <source>
        <dbReference type="ARBA" id="ARBA00023284"/>
    </source>
</evidence>
<dbReference type="PANTHER" id="PTHR18929:SF132">
    <property type="entry name" value="PROTEIN DISULFIDE-ISOMERASE A3"/>
    <property type="match status" value="1"/>
</dbReference>
<evidence type="ECO:0000256" key="3">
    <source>
        <dbReference type="ARBA" id="ARBA00006347"/>
    </source>
</evidence>
<dbReference type="PANTHER" id="PTHR18929">
    <property type="entry name" value="PROTEIN DISULFIDE ISOMERASE"/>
    <property type="match status" value="1"/>
</dbReference>
<evidence type="ECO:0000256" key="8">
    <source>
        <dbReference type="SAM" id="MobiDB-lite"/>
    </source>
</evidence>
<evidence type="ECO:0000313" key="11">
    <source>
        <dbReference type="Proteomes" id="UP000187209"/>
    </source>
</evidence>
<evidence type="ECO:0000256" key="6">
    <source>
        <dbReference type="ARBA" id="ARBA00023235"/>
    </source>
</evidence>
<dbReference type="GO" id="GO:0005788">
    <property type="term" value="C:endoplasmic reticulum lumen"/>
    <property type="evidence" value="ECO:0007669"/>
    <property type="project" value="UniProtKB-SubCell"/>
</dbReference>
<dbReference type="AlphaFoldDB" id="A0A1R2CQT9"/>
<dbReference type="InterPro" id="IPR036249">
    <property type="entry name" value="Thioredoxin-like_sf"/>
</dbReference>
<keyword evidence="11" id="KW-1185">Reference proteome</keyword>
<dbReference type="GO" id="GO:0003756">
    <property type="term" value="F:protein disulfide isomerase activity"/>
    <property type="evidence" value="ECO:0007669"/>
    <property type="project" value="UniProtKB-EC"/>
</dbReference>
<evidence type="ECO:0000256" key="4">
    <source>
        <dbReference type="ARBA" id="ARBA00012723"/>
    </source>
</evidence>
<keyword evidence="5" id="KW-0256">Endoplasmic reticulum</keyword>
<keyword evidence="9" id="KW-0732">Signal</keyword>
<dbReference type="EMBL" id="MPUH01000083">
    <property type="protein sequence ID" value="OMJ91361.1"/>
    <property type="molecule type" value="Genomic_DNA"/>
</dbReference>
<dbReference type="GO" id="GO:0006457">
    <property type="term" value="P:protein folding"/>
    <property type="evidence" value="ECO:0007669"/>
    <property type="project" value="TreeGrafter"/>
</dbReference>
<dbReference type="Pfam" id="PF13848">
    <property type="entry name" value="Thioredoxin_6"/>
    <property type="match status" value="1"/>
</dbReference>
<keyword evidence="6" id="KW-0413">Isomerase</keyword>
<feature type="chain" id="PRO_5013204040" description="protein disulfide-isomerase" evidence="9">
    <location>
        <begin position="18"/>
        <end position="521"/>
    </location>
</feature>
<reference evidence="10 11" key="1">
    <citation type="submission" date="2016-11" db="EMBL/GenBank/DDBJ databases">
        <title>The macronuclear genome of Stentor coeruleus: a giant cell with tiny introns.</title>
        <authorList>
            <person name="Slabodnick M."/>
            <person name="Ruby J.G."/>
            <person name="Reiff S.B."/>
            <person name="Swart E.C."/>
            <person name="Gosai S."/>
            <person name="Prabakaran S."/>
            <person name="Witkowska E."/>
            <person name="Larue G.E."/>
            <person name="Fisher S."/>
            <person name="Freeman R.M."/>
            <person name="Gunawardena J."/>
            <person name="Chu W."/>
            <person name="Stover N.A."/>
            <person name="Gregory B.D."/>
            <person name="Nowacki M."/>
            <person name="Derisi J."/>
            <person name="Roy S.W."/>
            <person name="Marshall W.F."/>
            <person name="Sood P."/>
        </authorList>
    </citation>
    <scope>NUCLEOTIDE SEQUENCE [LARGE SCALE GENOMIC DNA]</scope>
    <source>
        <strain evidence="10">WM001</strain>
    </source>
</reference>
<comment type="subcellular location">
    <subcellularLocation>
        <location evidence="2">Endoplasmic reticulum lumen</location>
    </subcellularLocation>
</comment>
<dbReference type="EC" id="5.3.4.1" evidence="4"/>
<comment type="catalytic activity">
    <reaction evidence="1">
        <text>Catalyzes the rearrangement of -S-S- bonds in proteins.</text>
        <dbReference type="EC" id="5.3.4.1"/>
    </reaction>
</comment>
<dbReference type="Proteomes" id="UP000187209">
    <property type="component" value="Unassembled WGS sequence"/>
</dbReference>